<feature type="compositionally biased region" description="Low complexity" evidence="5">
    <location>
        <begin position="110"/>
        <end position="123"/>
    </location>
</feature>
<keyword evidence="4" id="KW-0862">Zinc</keyword>
<dbReference type="InterPro" id="IPR044589">
    <property type="entry name" value="GATA26/27"/>
</dbReference>
<evidence type="ECO:0000256" key="5">
    <source>
        <dbReference type="SAM" id="MobiDB-lite"/>
    </source>
</evidence>
<dbReference type="SMART" id="SM00401">
    <property type="entry name" value="ZnF_GATA"/>
    <property type="match status" value="1"/>
</dbReference>
<evidence type="ECO:0000313" key="8">
    <source>
        <dbReference type="Proteomes" id="UP000595140"/>
    </source>
</evidence>
<proteinExistence type="predicted"/>
<keyword evidence="3" id="KW-0804">Transcription</keyword>
<evidence type="ECO:0000256" key="4">
    <source>
        <dbReference type="PROSITE-ProRule" id="PRU00094"/>
    </source>
</evidence>
<keyword evidence="4" id="KW-0479">Metal-binding</keyword>
<evidence type="ECO:0000313" key="7">
    <source>
        <dbReference type="EMBL" id="VFQ63738.1"/>
    </source>
</evidence>
<reference evidence="7 8" key="1">
    <citation type="submission" date="2018-04" db="EMBL/GenBank/DDBJ databases">
        <authorList>
            <person name="Vogel A."/>
        </authorList>
    </citation>
    <scope>NUCLEOTIDE SEQUENCE [LARGE SCALE GENOMIC DNA]</scope>
</reference>
<evidence type="ECO:0000256" key="1">
    <source>
        <dbReference type="ARBA" id="ARBA00023015"/>
    </source>
</evidence>
<name>A0A484KFR2_9ASTE</name>
<dbReference type="PANTHER" id="PTHR46855:SF1">
    <property type="entry name" value="GATA TRANSCRIPTION FACTOR 26"/>
    <property type="match status" value="1"/>
</dbReference>
<keyword evidence="4" id="KW-0863">Zinc-finger</keyword>
<organism evidence="7 8">
    <name type="scientific">Cuscuta campestris</name>
    <dbReference type="NCBI Taxonomy" id="132261"/>
    <lineage>
        <taxon>Eukaryota</taxon>
        <taxon>Viridiplantae</taxon>
        <taxon>Streptophyta</taxon>
        <taxon>Embryophyta</taxon>
        <taxon>Tracheophyta</taxon>
        <taxon>Spermatophyta</taxon>
        <taxon>Magnoliopsida</taxon>
        <taxon>eudicotyledons</taxon>
        <taxon>Gunneridae</taxon>
        <taxon>Pentapetalae</taxon>
        <taxon>asterids</taxon>
        <taxon>lamiids</taxon>
        <taxon>Solanales</taxon>
        <taxon>Convolvulaceae</taxon>
        <taxon>Cuscuteae</taxon>
        <taxon>Cuscuta</taxon>
        <taxon>Cuscuta subgen. Grammica</taxon>
        <taxon>Cuscuta sect. Cleistogrammica</taxon>
    </lineage>
</organism>
<sequence length="459" mass="50306">MGKQGPCCHCGITSTPLWRNGPPEKPILCNACGSRWRTKGTLANYTPMHCRSDLDDSDNFKGFKGKSLSYRNKEEKGFMKRKQNHYYPMAGAPPDHNPGLRRLLDEDMSNRSSSGSAASNSESLVELGGTEVSDLTGPPQPNAWDSTVPSRKRTCVARPKPSPVEKLTKDLHTILHEQQSFLLSGSSAEDLLLESDNPTMVCVEIGHGSMLIQHPSSIGREEESEASSLSVDNKTHLINEAYSCVATPVYKKYNDTRGVMNSQKVGSERGKQHTGQGIERELVKREKGHLEEMQNLKQLDSPVDPKGVNYKHSKICYEVAGGPDDIGSVNIKRSRDGQNQKPPVAKAAMKSPMKVTIKGTHQEHKDPIESDGNCFSPKHLFALPPDNSSLVFNSCGFTTESSEQDLLLEVPSNSSFPQAELLATTSSCARASASSSSCLSPTRLDMPLNQSFIHRPIEE</sequence>
<keyword evidence="2" id="KW-0238">DNA-binding</keyword>
<dbReference type="Gene3D" id="3.30.50.10">
    <property type="entry name" value="Erythroid Transcription Factor GATA-1, subunit A"/>
    <property type="match status" value="1"/>
</dbReference>
<dbReference type="GO" id="GO:0008270">
    <property type="term" value="F:zinc ion binding"/>
    <property type="evidence" value="ECO:0007669"/>
    <property type="project" value="UniProtKB-KW"/>
</dbReference>
<feature type="domain" description="GATA-type" evidence="6">
    <location>
        <begin position="7"/>
        <end position="40"/>
    </location>
</feature>
<dbReference type="SUPFAM" id="SSF57716">
    <property type="entry name" value="Glucocorticoid receptor-like (DNA-binding domain)"/>
    <property type="match status" value="1"/>
</dbReference>
<dbReference type="AlphaFoldDB" id="A0A484KFR2"/>
<dbReference type="PROSITE" id="PS50114">
    <property type="entry name" value="GATA_ZN_FINGER_2"/>
    <property type="match status" value="1"/>
</dbReference>
<evidence type="ECO:0000259" key="6">
    <source>
        <dbReference type="PROSITE" id="PS50114"/>
    </source>
</evidence>
<feature type="region of interest" description="Disordered" evidence="5">
    <location>
        <begin position="87"/>
        <end position="164"/>
    </location>
</feature>
<protein>
    <recommendedName>
        <fullName evidence="6">GATA-type domain-containing protein</fullName>
    </recommendedName>
</protein>
<dbReference type="InterPro" id="IPR013088">
    <property type="entry name" value="Znf_NHR/GATA"/>
</dbReference>
<dbReference type="CDD" id="cd00202">
    <property type="entry name" value="ZnF_GATA"/>
    <property type="match status" value="1"/>
</dbReference>
<dbReference type="Pfam" id="PF00320">
    <property type="entry name" value="GATA"/>
    <property type="match status" value="1"/>
</dbReference>
<dbReference type="GO" id="GO:0043565">
    <property type="term" value="F:sequence-specific DNA binding"/>
    <property type="evidence" value="ECO:0007669"/>
    <property type="project" value="InterPro"/>
</dbReference>
<dbReference type="OrthoDB" id="515401at2759"/>
<dbReference type="InterPro" id="IPR000679">
    <property type="entry name" value="Znf_GATA"/>
</dbReference>
<dbReference type="Proteomes" id="UP000595140">
    <property type="component" value="Unassembled WGS sequence"/>
</dbReference>
<evidence type="ECO:0000256" key="3">
    <source>
        <dbReference type="ARBA" id="ARBA00023163"/>
    </source>
</evidence>
<accession>A0A484KFR2</accession>
<dbReference type="PROSITE" id="PS00344">
    <property type="entry name" value="GATA_ZN_FINGER_1"/>
    <property type="match status" value="1"/>
</dbReference>
<evidence type="ECO:0000256" key="2">
    <source>
        <dbReference type="ARBA" id="ARBA00023125"/>
    </source>
</evidence>
<dbReference type="PANTHER" id="PTHR46855">
    <property type="entry name" value="OSJNBB0038F03.10 PROTEIN"/>
    <property type="match status" value="1"/>
</dbReference>
<dbReference type="GO" id="GO:0006355">
    <property type="term" value="P:regulation of DNA-templated transcription"/>
    <property type="evidence" value="ECO:0007669"/>
    <property type="project" value="InterPro"/>
</dbReference>
<gene>
    <name evidence="7" type="ORF">CCAM_LOCUS5514</name>
</gene>
<keyword evidence="8" id="KW-1185">Reference proteome</keyword>
<dbReference type="EMBL" id="OOIL02000326">
    <property type="protein sequence ID" value="VFQ63738.1"/>
    <property type="molecule type" value="Genomic_DNA"/>
</dbReference>
<keyword evidence="1" id="KW-0805">Transcription regulation</keyword>